<evidence type="ECO:0000256" key="10">
    <source>
        <dbReference type="ARBA" id="ARBA00022842"/>
    </source>
</evidence>
<evidence type="ECO:0000256" key="9">
    <source>
        <dbReference type="ARBA" id="ARBA00022840"/>
    </source>
</evidence>
<dbReference type="InterPro" id="IPR036388">
    <property type="entry name" value="WH-like_DNA-bd_sf"/>
</dbReference>
<evidence type="ECO:0000256" key="12">
    <source>
        <dbReference type="ARBA" id="ARBA00048679"/>
    </source>
</evidence>
<dbReference type="GO" id="GO:0005829">
    <property type="term" value="C:cytosol"/>
    <property type="evidence" value="ECO:0007669"/>
    <property type="project" value="TreeGrafter"/>
</dbReference>
<evidence type="ECO:0000256" key="1">
    <source>
        <dbReference type="ARBA" id="ARBA00001946"/>
    </source>
</evidence>
<dbReference type="InterPro" id="IPR011009">
    <property type="entry name" value="Kinase-like_dom_sf"/>
</dbReference>
<dbReference type="AlphaFoldDB" id="A0AAD4N640"/>
<dbReference type="GO" id="GO:0030490">
    <property type="term" value="P:maturation of SSU-rRNA"/>
    <property type="evidence" value="ECO:0007669"/>
    <property type="project" value="TreeGrafter"/>
</dbReference>
<keyword evidence="6" id="KW-0479">Metal-binding</keyword>
<evidence type="ECO:0000313" key="17">
    <source>
        <dbReference type="EMBL" id="KAI1712851.1"/>
    </source>
</evidence>
<gene>
    <name evidence="17" type="ORF">DdX_09483</name>
</gene>
<dbReference type="PANTHER" id="PTHR45852">
    <property type="entry name" value="SER/THR-PROTEIN KINASE RIO2"/>
    <property type="match status" value="1"/>
</dbReference>
<dbReference type="FunFam" id="1.10.10.10:FF:000053">
    <property type="entry name" value="Serine/threonine-protein kinase RIO2"/>
    <property type="match status" value="1"/>
</dbReference>
<dbReference type="EC" id="2.7.11.1" evidence="3"/>
<evidence type="ECO:0000256" key="8">
    <source>
        <dbReference type="ARBA" id="ARBA00022777"/>
    </source>
</evidence>
<comment type="cofactor">
    <cofactor evidence="1">
        <name>Mg(2+)</name>
        <dbReference type="ChEBI" id="CHEBI:18420"/>
    </cofactor>
</comment>
<evidence type="ECO:0000256" key="4">
    <source>
        <dbReference type="ARBA" id="ARBA00022527"/>
    </source>
</evidence>
<evidence type="ECO:0000256" key="11">
    <source>
        <dbReference type="ARBA" id="ARBA00047899"/>
    </source>
</evidence>
<dbReference type="GO" id="GO:0030688">
    <property type="term" value="C:preribosome, small subunit precursor"/>
    <property type="evidence" value="ECO:0007669"/>
    <property type="project" value="TreeGrafter"/>
</dbReference>
<dbReference type="PROSITE" id="PS01245">
    <property type="entry name" value="RIO1"/>
    <property type="match status" value="1"/>
</dbReference>
<keyword evidence="9" id="KW-0067">ATP-binding</keyword>
<keyword evidence="10" id="KW-0460">Magnesium</keyword>
<feature type="compositionally biased region" description="Acidic residues" evidence="15">
    <location>
        <begin position="330"/>
        <end position="350"/>
    </location>
</feature>
<sequence>MGKFNVEHMRFLEAGHFRLLVSIEMGMKNHEVVPLPLISSIAQIHRGATARYLNDLTRIKVVAYERGKRYDGFRLTTLGYDYLALRALCAREVIGSVGNQIGVGKESDIYVGGDPQRNDLVLKFHRLGRTSFRKIKEKRDYHQRRHFCSWLYLSRIAAIKEFAFLKALHSRKFPVPKPIDVCRHTVVMGLIDGVTLSQVDSIKDVESLFDKLIRMIVRLASYGLIHGDFNEFNIILLPDDEPILIDFPQMVSIDHQNAEFYFNRDINCIRDFFRRKFNFECTNDLPKFSEVKRKHNLDVELEASGFTKLMALDLNKAYDEGNFEAHMEEESSDESESLEDVEEEDPEIDQEELRDTIKESELQKEHLEGTERFTSWLNEAQTQLEKVVLVEQECPALAEMDDNALLKYKEASEEVERKLQQMKDVGDEEAIEEASAVCKTKMRVAEQRGKVTDNRSVYSSGSTIAPDEIKKRLMMEKGKRKKEKLRAKGRQCATQRGRRENINLMKEYAGWDKY</sequence>
<evidence type="ECO:0000256" key="6">
    <source>
        <dbReference type="ARBA" id="ARBA00022723"/>
    </source>
</evidence>
<dbReference type="GO" id="GO:0046872">
    <property type="term" value="F:metal ion binding"/>
    <property type="evidence" value="ECO:0007669"/>
    <property type="project" value="UniProtKB-KW"/>
</dbReference>
<evidence type="ECO:0000256" key="15">
    <source>
        <dbReference type="SAM" id="MobiDB-lite"/>
    </source>
</evidence>
<protein>
    <recommendedName>
        <fullName evidence="13">Serine/threonine-protein kinase RIO2</fullName>
        <ecNumber evidence="3">2.7.11.1</ecNumber>
    </recommendedName>
    <alternativeName>
        <fullName evidence="14">Serine/threonine-protein kinase rio2</fullName>
    </alternativeName>
</protein>
<comment type="similarity">
    <text evidence="2">Belongs to the protein kinase superfamily. RIO-type Ser/Thr kinase family.</text>
</comment>
<evidence type="ECO:0000256" key="14">
    <source>
        <dbReference type="ARBA" id="ARBA00068837"/>
    </source>
</evidence>
<evidence type="ECO:0000256" key="3">
    <source>
        <dbReference type="ARBA" id="ARBA00012513"/>
    </source>
</evidence>
<dbReference type="InterPro" id="IPR018934">
    <property type="entry name" value="RIO_dom"/>
</dbReference>
<dbReference type="Gene3D" id="1.10.10.10">
    <property type="entry name" value="Winged helix-like DNA-binding domain superfamily/Winged helix DNA-binding domain"/>
    <property type="match status" value="1"/>
</dbReference>
<feature type="region of interest" description="Disordered" evidence="15">
    <location>
        <begin position="325"/>
        <end position="351"/>
    </location>
</feature>
<evidence type="ECO:0000256" key="2">
    <source>
        <dbReference type="ARBA" id="ARBA00009196"/>
    </source>
</evidence>
<comment type="catalytic activity">
    <reaction evidence="11">
        <text>L-threonyl-[protein] + ATP = O-phospho-L-threonyl-[protein] + ADP + H(+)</text>
        <dbReference type="Rhea" id="RHEA:46608"/>
        <dbReference type="Rhea" id="RHEA-COMP:11060"/>
        <dbReference type="Rhea" id="RHEA-COMP:11605"/>
        <dbReference type="ChEBI" id="CHEBI:15378"/>
        <dbReference type="ChEBI" id="CHEBI:30013"/>
        <dbReference type="ChEBI" id="CHEBI:30616"/>
        <dbReference type="ChEBI" id="CHEBI:61977"/>
        <dbReference type="ChEBI" id="CHEBI:456216"/>
        <dbReference type="EC" id="2.7.11.1"/>
    </reaction>
</comment>
<dbReference type="SMART" id="SM00090">
    <property type="entry name" value="RIO"/>
    <property type="match status" value="1"/>
</dbReference>
<dbReference type="FunFam" id="3.30.200.20:FF:000052">
    <property type="entry name" value="Serine/threonine-protein kinase RIO2"/>
    <property type="match status" value="1"/>
</dbReference>
<dbReference type="InterPro" id="IPR015285">
    <property type="entry name" value="RIO2_wHTH_N"/>
</dbReference>
<evidence type="ECO:0000313" key="18">
    <source>
        <dbReference type="Proteomes" id="UP001201812"/>
    </source>
</evidence>
<dbReference type="SUPFAM" id="SSF56112">
    <property type="entry name" value="Protein kinase-like (PK-like)"/>
    <property type="match status" value="1"/>
</dbReference>
<dbReference type="SUPFAM" id="SSF46785">
    <property type="entry name" value="Winged helix' DNA-binding domain"/>
    <property type="match status" value="1"/>
</dbReference>
<keyword evidence="5" id="KW-0808">Transferase</keyword>
<keyword evidence="4" id="KW-0723">Serine/threonine-protein kinase</keyword>
<dbReference type="InterPro" id="IPR000687">
    <property type="entry name" value="RIO_kinase"/>
</dbReference>
<dbReference type="Pfam" id="PF01163">
    <property type="entry name" value="RIO1"/>
    <property type="match status" value="1"/>
</dbReference>
<reference evidence="17" key="1">
    <citation type="submission" date="2022-01" db="EMBL/GenBank/DDBJ databases">
        <title>Genome Sequence Resource for Two Populations of Ditylenchus destructor, the Migratory Endoparasitic Phytonematode.</title>
        <authorList>
            <person name="Zhang H."/>
            <person name="Lin R."/>
            <person name="Xie B."/>
        </authorList>
    </citation>
    <scope>NUCLEOTIDE SEQUENCE</scope>
    <source>
        <strain evidence="17">BazhouSP</strain>
    </source>
</reference>
<dbReference type="Pfam" id="PF09202">
    <property type="entry name" value="Rio2_N"/>
    <property type="match status" value="1"/>
</dbReference>
<dbReference type="InterPro" id="IPR018935">
    <property type="entry name" value="RIO_kinase_CS"/>
</dbReference>
<evidence type="ECO:0000256" key="7">
    <source>
        <dbReference type="ARBA" id="ARBA00022741"/>
    </source>
</evidence>
<evidence type="ECO:0000259" key="16">
    <source>
        <dbReference type="SMART" id="SM00090"/>
    </source>
</evidence>
<dbReference type="GO" id="GO:0005634">
    <property type="term" value="C:nucleus"/>
    <property type="evidence" value="ECO:0007669"/>
    <property type="project" value="TreeGrafter"/>
</dbReference>
<accession>A0AAD4N640</accession>
<dbReference type="Gene3D" id="3.30.200.20">
    <property type="entry name" value="Phosphorylase Kinase, domain 1"/>
    <property type="match status" value="1"/>
</dbReference>
<comment type="catalytic activity">
    <reaction evidence="12">
        <text>L-seryl-[protein] + ATP = O-phospho-L-seryl-[protein] + ADP + H(+)</text>
        <dbReference type="Rhea" id="RHEA:17989"/>
        <dbReference type="Rhea" id="RHEA-COMP:9863"/>
        <dbReference type="Rhea" id="RHEA-COMP:11604"/>
        <dbReference type="ChEBI" id="CHEBI:15378"/>
        <dbReference type="ChEBI" id="CHEBI:29999"/>
        <dbReference type="ChEBI" id="CHEBI:30616"/>
        <dbReference type="ChEBI" id="CHEBI:83421"/>
        <dbReference type="ChEBI" id="CHEBI:456216"/>
        <dbReference type="EC" id="2.7.11.1"/>
    </reaction>
</comment>
<keyword evidence="18" id="KW-1185">Reference proteome</keyword>
<dbReference type="InterPro" id="IPR036390">
    <property type="entry name" value="WH_DNA-bd_sf"/>
</dbReference>
<keyword evidence="7" id="KW-0547">Nucleotide-binding</keyword>
<dbReference type="CDD" id="cd05144">
    <property type="entry name" value="RIO2_C"/>
    <property type="match status" value="1"/>
</dbReference>
<evidence type="ECO:0000256" key="5">
    <source>
        <dbReference type="ARBA" id="ARBA00022679"/>
    </source>
</evidence>
<keyword evidence="8" id="KW-0418">Kinase</keyword>
<comment type="caution">
    <text evidence="17">The sequence shown here is derived from an EMBL/GenBank/DDBJ whole genome shotgun (WGS) entry which is preliminary data.</text>
</comment>
<dbReference type="GO" id="GO:0005524">
    <property type="term" value="F:ATP binding"/>
    <property type="evidence" value="ECO:0007669"/>
    <property type="project" value="UniProtKB-KW"/>
</dbReference>
<dbReference type="Gene3D" id="1.10.510.10">
    <property type="entry name" value="Transferase(Phosphotransferase) domain 1"/>
    <property type="match status" value="1"/>
</dbReference>
<evidence type="ECO:0000256" key="13">
    <source>
        <dbReference type="ARBA" id="ARBA00068353"/>
    </source>
</evidence>
<dbReference type="GO" id="GO:0004674">
    <property type="term" value="F:protein serine/threonine kinase activity"/>
    <property type="evidence" value="ECO:0007669"/>
    <property type="project" value="UniProtKB-KW"/>
</dbReference>
<feature type="domain" description="RIO kinase" evidence="16">
    <location>
        <begin position="66"/>
        <end position="290"/>
    </location>
</feature>
<organism evidence="17 18">
    <name type="scientific">Ditylenchus destructor</name>
    <dbReference type="NCBI Taxonomy" id="166010"/>
    <lineage>
        <taxon>Eukaryota</taxon>
        <taxon>Metazoa</taxon>
        <taxon>Ecdysozoa</taxon>
        <taxon>Nematoda</taxon>
        <taxon>Chromadorea</taxon>
        <taxon>Rhabditida</taxon>
        <taxon>Tylenchina</taxon>
        <taxon>Tylenchomorpha</taxon>
        <taxon>Sphaerularioidea</taxon>
        <taxon>Anguinidae</taxon>
        <taxon>Anguininae</taxon>
        <taxon>Ditylenchus</taxon>
    </lineage>
</organism>
<dbReference type="EMBL" id="JAKKPZ010000017">
    <property type="protein sequence ID" value="KAI1712851.1"/>
    <property type="molecule type" value="Genomic_DNA"/>
</dbReference>
<proteinExistence type="inferred from homology"/>
<dbReference type="Proteomes" id="UP001201812">
    <property type="component" value="Unassembled WGS sequence"/>
</dbReference>
<dbReference type="PANTHER" id="PTHR45852:SF1">
    <property type="entry name" value="SERINE_THREONINE-PROTEIN KINASE RIO2"/>
    <property type="match status" value="1"/>
</dbReference>
<name>A0AAD4N640_9BILA</name>
<dbReference type="InterPro" id="IPR030484">
    <property type="entry name" value="Rio2"/>
</dbReference>